<dbReference type="InterPro" id="IPR025944">
    <property type="entry name" value="Sigma_54_int_dom_CS"/>
</dbReference>
<evidence type="ECO:0000256" key="2">
    <source>
        <dbReference type="ARBA" id="ARBA00022840"/>
    </source>
</evidence>
<evidence type="ECO:0000256" key="3">
    <source>
        <dbReference type="ARBA" id="ARBA00023015"/>
    </source>
</evidence>
<dbReference type="FunFam" id="3.40.50.300:FF:000006">
    <property type="entry name" value="DNA-binding transcriptional regulator NtrC"/>
    <property type="match status" value="1"/>
</dbReference>
<accession>A0A1J5NC98</accession>
<dbReference type="InterPro" id="IPR003593">
    <property type="entry name" value="AAA+_ATPase"/>
</dbReference>
<dbReference type="PANTHER" id="PTHR32071">
    <property type="entry name" value="TRANSCRIPTIONAL REGULATORY PROTEIN"/>
    <property type="match status" value="1"/>
</dbReference>
<dbReference type="SUPFAM" id="SSF46689">
    <property type="entry name" value="Homeodomain-like"/>
    <property type="match status" value="1"/>
</dbReference>
<gene>
    <name evidence="7" type="primary">acoR_2</name>
    <name evidence="7" type="ORF">BerOc1_02789</name>
</gene>
<evidence type="ECO:0000313" key="8">
    <source>
        <dbReference type="Proteomes" id="UP000181901"/>
    </source>
</evidence>
<dbReference type="Pfam" id="PF02954">
    <property type="entry name" value="HTH_8"/>
    <property type="match status" value="1"/>
</dbReference>
<keyword evidence="8" id="KW-1185">Reference proteome</keyword>
<feature type="domain" description="Sigma-54 factor interaction" evidence="6">
    <location>
        <begin position="377"/>
        <end position="607"/>
    </location>
</feature>
<dbReference type="GO" id="GO:0006355">
    <property type="term" value="P:regulation of DNA-templated transcription"/>
    <property type="evidence" value="ECO:0007669"/>
    <property type="project" value="InterPro"/>
</dbReference>
<dbReference type="PROSITE" id="PS50045">
    <property type="entry name" value="SIGMA54_INTERACT_4"/>
    <property type="match status" value="1"/>
</dbReference>
<dbReference type="Proteomes" id="UP000181901">
    <property type="component" value="Unassembled WGS sequence"/>
</dbReference>
<protein>
    <submittedName>
        <fullName evidence="7">Acetoin dehydrogenase operon transcriptional activator AcoR</fullName>
    </submittedName>
</protein>
<dbReference type="Gene3D" id="3.40.50.300">
    <property type="entry name" value="P-loop containing nucleotide triphosphate hydrolases"/>
    <property type="match status" value="1"/>
</dbReference>
<dbReference type="Gene3D" id="1.10.8.60">
    <property type="match status" value="1"/>
</dbReference>
<dbReference type="Pfam" id="PF00158">
    <property type="entry name" value="Sigma54_activat"/>
    <property type="match status" value="1"/>
</dbReference>
<dbReference type="Gene3D" id="3.30.450.40">
    <property type="match status" value="1"/>
</dbReference>
<reference evidence="7 8" key="1">
    <citation type="submission" date="2015-09" db="EMBL/GenBank/DDBJ databases">
        <title>Genome of Desulfovibrio dechloracetivorans BerOc1, a mercury methylating strain isolated from highly hydrocarbons and metals contaminated coastal sediments.</title>
        <authorList>
            <person name="Goni Urriza M."/>
            <person name="Gassie C."/>
            <person name="Bouchez O."/>
            <person name="Klopp C."/>
            <person name="Ranchou-Peyruse A."/>
            <person name="Remy G."/>
        </authorList>
    </citation>
    <scope>NUCLEOTIDE SEQUENCE [LARGE SCALE GENOMIC DNA]</scope>
    <source>
        <strain evidence="7 8">BerOc1</strain>
    </source>
</reference>
<dbReference type="SUPFAM" id="SSF52540">
    <property type="entry name" value="P-loop containing nucleoside triphosphate hydrolases"/>
    <property type="match status" value="1"/>
</dbReference>
<dbReference type="SMART" id="SM00382">
    <property type="entry name" value="AAA"/>
    <property type="match status" value="1"/>
</dbReference>
<dbReference type="InterPro" id="IPR025662">
    <property type="entry name" value="Sigma_54_int_dom_ATP-bd_1"/>
</dbReference>
<evidence type="ECO:0000256" key="5">
    <source>
        <dbReference type="ARBA" id="ARBA00023163"/>
    </source>
</evidence>
<dbReference type="CDD" id="cd00009">
    <property type="entry name" value="AAA"/>
    <property type="match status" value="1"/>
</dbReference>
<dbReference type="EMBL" id="LKAQ01000004">
    <property type="protein sequence ID" value="OIQ50847.1"/>
    <property type="molecule type" value="Genomic_DNA"/>
</dbReference>
<dbReference type="AlphaFoldDB" id="A0A1J5NC98"/>
<dbReference type="PANTHER" id="PTHR32071:SF57">
    <property type="entry name" value="C4-DICARBOXYLATE TRANSPORT TRANSCRIPTIONAL REGULATORY PROTEIN DCTD"/>
    <property type="match status" value="1"/>
</dbReference>
<name>A0A1J5NC98_9BACT</name>
<dbReference type="Pfam" id="PF01590">
    <property type="entry name" value="GAF"/>
    <property type="match status" value="1"/>
</dbReference>
<proteinExistence type="predicted"/>
<dbReference type="GO" id="GO:0005524">
    <property type="term" value="F:ATP binding"/>
    <property type="evidence" value="ECO:0007669"/>
    <property type="project" value="UniProtKB-KW"/>
</dbReference>
<dbReference type="InterPro" id="IPR002197">
    <property type="entry name" value="HTH_Fis"/>
</dbReference>
<comment type="caution">
    <text evidence="7">The sequence shown here is derived from an EMBL/GenBank/DDBJ whole genome shotgun (WGS) entry which is preliminary data.</text>
</comment>
<sequence length="689" mass="75604">MHLLLRDGNGFEIRRDPHAPGAHAALPVSYSRRQRDAQVNYSSWKQFVEGKRLKNENVSPALLASWQRCKDMAVDPAPRSCWDFLPMNQLEQFTTTLEKICGEIESTAYEAIKGKGLLITIANADARVARTCGDLDVLHEADRLNFGPGANWSEACVGTNAIGTALATGRPMQVFASEHFCESHHSWNCTAAPILDPRGNVWGCFDISGPTWSDHSQSMDLVLHAARALEQNLSRLYCSELEGQMASLFSSMFNSVMTGVLFLNKSGRITSANNTAELLLSQSGGALRGRKAEELFDLGPYLAQAKSASLCEPVIVKCLVDPNLYIRVMPTFSASGAWLDTIVTVSETQRSRQFAAGPRPSNRPQAEPAEVKGFEHVLHASQSMRQVIRQAGNAARTPSTILLTGESGTGKELFARGIHQAGPRAGQPFVAVNCGAFSEELVQSELFGYREGAFTGAVKRGRVGKFQKADKGVLFLDEISEMPLSQQVNLLRALEERAVVPVGGTSPLPVDVKILAATNKNLRELVDRGLFREDLFYRLNVVTIAIPPLRERGNDVSLLAEYHLKRLCASFGIHCPEIGPQTRELLAAHDWPGNVRELINCLEYAANNLSGDWLLPEHLPHYLLERAGGRAVGPADHSGDKGFLLKRREANAIREALDFHEGNISKTAKALGIGRNTLYAKMERYDIQA</sequence>
<dbReference type="InterPro" id="IPR029016">
    <property type="entry name" value="GAF-like_dom_sf"/>
</dbReference>
<dbReference type="SUPFAM" id="SSF55781">
    <property type="entry name" value="GAF domain-like"/>
    <property type="match status" value="1"/>
</dbReference>
<dbReference type="Gene3D" id="3.30.450.20">
    <property type="entry name" value="PAS domain"/>
    <property type="match status" value="1"/>
</dbReference>
<evidence type="ECO:0000313" key="7">
    <source>
        <dbReference type="EMBL" id="OIQ50847.1"/>
    </source>
</evidence>
<evidence type="ECO:0000259" key="6">
    <source>
        <dbReference type="PROSITE" id="PS50045"/>
    </source>
</evidence>
<dbReference type="InterPro" id="IPR003018">
    <property type="entry name" value="GAF"/>
</dbReference>
<keyword evidence="1" id="KW-0547">Nucleotide-binding</keyword>
<evidence type="ECO:0000256" key="1">
    <source>
        <dbReference type="ARBA" id="ARBA00022741"/>
    </source>
</evidence>
<dbReference type="PRINTS" id="PR01590">
    <property type="entry name" value="HTHFIS"/>
</dbReference>
<dbReference type="InterPro" id="IPR058031">
    <property type="entry name" value="AAA_lid_NorR"/>
</dbReference>
<dbReference type="OrthoDB" id="9763792at2"/>
<dbReference type="InterPro" id="IPR002078">
    <property type="entry name" value="Sigma_54_int"/>
</dbReference>
<dbReference type="Pfam" id="PF25601">
    <property type="entry name" value="AAA_lid_14"/>
    <property type="match status" value="1"/>
</dbReference>
<dbReference type="PROSITE" id="PS00688">
    <property type="entry name" value="SIGMA54_INTERACT_3"/>
    <property type="match status" value="1"/>
</dbReference>
<keyword evidence="3" id="KW-0805">Transcription regulation</keyword>
<dbReference type="PROSITE" id="PS00675">
    <property type="entry name" value="SIGMA54_INTERACT_1"/>
    <property type="match status" value="1"/>
</dbReference>
<dbReference type="InterPro" id="IPR027417">
    <property type="entry name" value="P-loop_NTPase"/>
</dbReference>
<dbReference type="InterPro" id="IPR009057">
    <property type="entry name" value="Homeodomain-like_sf"/>
</dbReference>
<dbReference type="GO" id="GO:0043565">
    <property type="term" value="F:sequence-specific DNA binding"/>
    <property type="evidence" value="ECO:0007669"/>
    <property type="project" value="InterPro"/>
</dbReference>
<evidence type="ECO:0000256" key="4">
    <source>
        <dbReference type="ARBA" id="ARBA00023125"/>
    </source>
</evidence>
<keyword evidence="5" id="KW-0804">Transcription</keyword>
<dbReference type="Gene3D" id="1.10.10.60">
    <property type="entry name" value="Homeodomain-like"/>
    <property type="match status" value="1"/>
</dbReference>
<organism evidence="7 8">
    <name type="scientific">Pseudodesulfovibrio hydrargyri</name>
    <dbReference type="NCBI Taxonomy" id="2125990"/>
    <lineage>
        <taxon>Bacteria</taxon>
        <taxon>Pseudomonadati</taxon>
        <taxon>Thermodesulfobacteriota</taxon>
        <taxon>Desulfovibrionia</taxon>
        <taxon>Desulfovibrionales</taxon>
        <taxon>Desulfovibrionaceae</taxon>
    </lineage>
</organism>
<keyword evidence="4" id="KW-0238">DNA-binding</keyword>
<keyword evidence="2" id="KW-0067">ATP-binding</keyword>